<keyword evidence="1" id="KW-0732">Signal</keyword>
<dbReference type="HOGENOM" id="CLU_166294_1_0_1"/>
<evidence type="ECO:0008006" key="4">
    <source>
        <dbReference type="Google" id="ProtNLM"/>
    </source>
</evidence>
<dbReference type="RefSeq" id="XP_008028533.1">
    <property type="nucleotide sequence ID" value="XM_008030342.1"/>
</dbReference>
<dbReference type="GeneID" id="19406028"/>
<evidence type="ECO:0000313" key="3">
    <source>
        <dbReference type="Proteomes" id="UP000016935"/>
    </source>
</evidence>
<reference evidence="2 3" key="2">
    <citation type="journal article" date="2013" name="PLoS Genet.">
        <title>Comparative genome structure, secondary metabolite, and effector coding capacity across Cochliobolus pathogens.</title>
        <authorList>
            <person name="Condon B.J."/>
            <person name="Leng Y."/>
            <person name="Wu D."/>
            <person name="Bushley K.E."/>
            <person name="Ohm R.A."/>
            <person name="Otillar R."/>
            <person name="Martin J."/>
            <person name="Schackwitz W."/>
            <person name="Grimwood J."/>
            <person name="MohdZainudin N."/>
            <person name="Xue C."/>
            <person name="Wang R."/>
            <person name="Manning V.A."/>
            <person name="Dhillon B."/>
            <person name="Tu Z.J."/>
            <person name="Steffenson B.J."/>
            <person name="Salamov A."/>
            <person name="Sun H."/>
            <person name="Lowry S."/>
            <person name="LaButti K."/>
            <person name="Han J."/>
            <person name="Copeland A."/>
            <person name="Lindquist E."/>
            <person name="Barry K."/>
            <person name="Schmutz J."/>
            <person name="Baker S.E."/>
            <person name="Ciuffetti L.M."/>
            <person name="Grigoriev I.V."/>
            <person name="Zhong S."/>
            <person name="Turgeon B.G."/>
        </authorList>
    </citation>
    <scope>NUCLEOTIDE SEQUENCE [LARGE SCALE GENOMIC DNA]</scope>
    <source>
        <strain evidence="3">28A</strain>
    </source>
</reference>
<feature type="chain" id="PRO_5004343100" description="Zygote-specific protein" evidence="1">
    <location>
        <begin position="23"/>
        <end position="84"/>
    </location>
</feature>
<gene>
    <name evidence="2" type="ORF">SETTUDRAFT_93357</name>
</gene>
<feature type="signal peptide" evidence="1">
    <location>
        <begin position="1"/>
        <end position="22"/>
    </location>
</feature>
<dbReference type="Proteomes" id="UP000016935">
    <property type="component" value="Unassembled WGS sequence"/>
</dbReference>
<dbReference type="AlphaFoldDB" id="R0IGN8"/>
<accession>R0IGN8</accession>
<dbReference type="STRING" id="671987.R0IGN8"/>
<dbReference type="PANTHER" id="PTHR37475:SF1">
    <property type="entry name" value="ZYGOTE-SPECIFIC PROTEIN"/>
    <property type="match status" value="1"/>
</dbReference>
<reference evidence="2 3" key="1">
    <citation type="journal article" date="2012" name="PLoS Pathog.">
        <title>Diverse lifestyles and strategies of plant pathogenesis encoded in the genomes of eighteen Dothideomycetes fungi.</title>
        <authorList>
            <person name="Ohm R.A."/>
            <person name="Feau N."/>
            <person name="Henrissat B."/>
            <person name="Schoch C.L."/>
            <person name="Horwitz B.A."/>
            <person name="Barry K.W."/>
            <person name="Condon B.J."/>
            <person name="Copeland A.C."/>
            <person name="Dhillon B."/>
            <person name="Glaser F."/>
            <person name="Hesse C.N."/>
            <person name="Kosti I."/>
            <person name="LaButti K."/>
            <person name="Lindquist E.A."/>
            <person name="Lucas S."/>
            <person name="Salamov A.A."/>
            <person name="Bradshaw R.E."/>
            <person name="Ciuffetti L."/>
            <person name="Hamelin R.C."/>
            <person name="Kema G.H.J."/>
            <person name="Lawrence C."/>
            <person name="Scott J.A."/>
            <person name="Spatafora J.W."/>
            <person name="Turgeon B.G."/>
            <person name="de Wit P.J.G.M."/>
            <person name="Zhong S."/>
            <person name="Goodwin S.B."/>
            <person name="Grigoriev I.V."/>
        </authorList>
    </citation>
    <scope>NUCLEOTIDE SEQUENCE [LARGE SCALE GENOMIC DNA]</scope>
    <source>
        <strain evidence="3">28A</strain>
    </source>
</reference>
<organism evidence="2 3">
    <name type="scientific">Exserohilum turcicum (strain 28A)</name>
    <name type="common">Northern leaf blight fungus</name>
    <name type="synonym">Setosphaeria turcica</name>
    <dbReference type="NCBI Taxonomy" id="671987"/>
    <lineage>
        <taxon>Eukaryota</taxon>
        <taxon>Fungi</taxon>
        <taxon>Dikarya</taxon>
        <taxon>Ascomycota</taxon>
        <taxon>Pezizomycotina</taxon>
        <taxon>Dothideomycetes</taxon>
        <taxon>Pleosporomycetidae</taxon>
        <taxon>Pleosporales</taxon>
        <taxon>Pleosporineae</taxon>
        <taxon>Pleosporaceae</taxon>
        <taxon>Exserohilum</taxon>
    </lineage>
</organism>
<dbReference type="EMBL" id="KB908814">
    <property type="protein sequence ID" value="EOA84151.1"/>
    <property type="molecule type" value="Genomic_DNA"/>
</dbReference>
<evidence type="ECO:0000256" key="1">
    <source>
        <dbReference type="SAM" id="SignalP"/>
    </source>
</evidence>
<name>R0IGN8_EXST2</name>
<sequence length="84" mass="8306">MNLPSLNNTAVAILILSSQTSAGPLGYAVCQAGCASVVMACYSAAGYVWGNTLSADAPDAVIGCNLAFGKCQAACAEVTLGTAM</sequence>
<protein>
    <recommendedName>
        <fullName evidence="4">Zygote-specific protein</fullName>
    </recommendedName>
</protein>
<proteinExistence type="predicted"/>
<dbReference type="OrthoDB" id="10063670at2759"/>
<dbReference type="PANTHER" id="PTHR37475">
    <property type="entry name" value="ZYGOTE-SPECIFIC CLASS V COPY B GENE PROTEIN"/>
    <property type="match status" value="1"/>
</dbReference>
<keyword evidence="3" id="KW-1185">Reference proteome</keyword>
<evidence type="ECO:0000313" key="2">
    <source>
        <dbReference type="EMBL" id="EOA84151.1"/>
    </source>
</evidence>